<name>A0A0S4MLV2_ECHMU</name>
<dbReference type="EMBL" id="LN902847">
    <property type="protein sequence ID" value="CUT99757.1"/>
    <property type="molecule type" value="Genomic_DNA"/>
</dbReference>
<evidence type="ECO:0000313" key="2">
    <source>
        <dbReference type="Proteomes" id="UP000017246"/>
    </source>
</evidence>
<protein>
    <submittedName>
        <fullName evidence="1">Maternal embryonic leucine zipper kinase</fullName>
    </submittedName>
</protein>
<keyword evidence="2" id="KW-1185">Reference proteome</keyword>
<accession>A0A0S4MLV2</accession>
<evidence type="ECO:0000313" key="1">
    <source>
        <dbReference type="EMBL" id="CUT99757.1"/>
    </source>
</evidence>
<keyword evidence="1" id="KW-0808">Transferase</keyword>
<sequence>MDNIFKVFQTGALAAQLIRNFFVSSPKFGRGSYEWIWLQRGMHHHIYQLYCILLKKRLCISFLIDHQWLLTGAAVEVAPPFFWQNAFFERHSAFILSPFSKISR</sequence>
<reference evidence="1" key="2">
    <citation type="submission" date="2015-11" db="EMBL/GenBank/DDBJ databases">
        <authorList>
            <person name="Zhang Y."/>
            <person name="Guo Z."/>
        </authorList>
    </citation>
    <scope>NUCLEOTIDE SEQUENCE</scope>
</reference>
<proteinExistence type="predicted"/>
<organism evidence="1 2">
    <name type="scientific">Echinococcus multilocularis</name>
    <name type="common">Fox tapeworm</name>
    <dbReference type="NCBI Taxonomy" id="6211"/>
    <lineage>
        <taxon>Eukaryota</taxon>
        <taxon>Metazoa</taxon>
        <taxon>Spiralia</taxon>
        <taxon>Lophotrochozoa</taxon>
        <taxon>Platyhelminthes</taxon>
        <taxon>Cestoda</taxon>
        <taxon>Eucestoda</taxon>
        <taxon>Cyclophyllidea</taxon>
        <taxon>Taeniidae</taxon>
        <taxon>Echinococcus</taxon>
    </lineage>
</organism>
<reference evidence="1" key="1">
    <citation type="journal article" date="2013" name="Nature">
        <title>The genomes of four tapeworm species reveal adaptations to parasitism.</title>
        <authorList>
            <person name="Tsai I.J."/>
            <person name="Zarowiecki M."/>
            <person name="Holroyd N."/>
            <person name="Garciarrubio A."/>
            <person name="Sanchez-Flores A."/>
            <person name="Brooks K.L."/>
            <person name="Tracey A."/>
            <person name="Bobes R.J."/>
            <person name="Fragoso G."/>
            <person name="Sciutto E."/>
            <person name="Aslett M."/>
            <person name="Beasley H."/>
            <person name="Bennett H.M."/>
            <person name="Cai J."/>
            <person name="Camicia F."/>
            <person name="Clark R."/>
            <person name="Cucher M."/>
            <person name="De Silva N."/>
            <person name="Day T.A."/>
            <person name="Deplazes P."/>
            <person name="Estrada K."/>
            <person name="Fernandez C."/>
            <person name="Holland P.W."/>
            <person name="Hou J."/>
            <person name="Hu S."/>
            <person name="Huckvale T."/>
            <person name="Hung S.S."/>
            <person name="Kamenetzky L."/>
            <person name="Keane J.A."/>
            <person name="Kiss F."/>
            <person name="Koziol U."/>
            <person name="Lambert O."/>
            <person name="Liu K."/>
            <person name="Luo X."/>
            <person name="Luo Y."/>
            <person name="Macchiaroli N."/>
            <person name="Nichol S."/>
            <person name="Paps J."/>
            <person name="Parkinson J."/>
            <person name="Pouchkina-Stantcheva N."/>
            <person name="Riddiford N."/>
            <person name="Rosenzvit M."/>
            <person name="Salinas G."/>
            <person name="Wasmuth J.D."/>
            <person name="Zamanian M."/>
            <person name="Zheng Y."/>
            <person name="Cai X."/>
            <person name="Soberon X."/>
            <person name="Olson P.D."/>
            <person name="Laclette J.P."/>
            <person name="Brehm K."/>
            <person name="Berriman M."/>
            <person name="Garciarrubio A."/>
            <person name="Bobes R.J."/>
            <person name="Fragoso G."/>
            <person name="Sanchez-Flores A."/>
            <person name="Estrada K."/>
            <person name="Cevallos M.A."/>
            <person name="Morett E."/>
            <person name="Gonzalez V."/>
            <person name="Portillo T."/>
            <person name="Ochoa-Leyva A."/>
            <person name="Jose M.V."/>
            <person name="Sciutto E."/>
            <person name="Landa A."/>
            <person name="Jimenez L."/>
            <person name="Valdes V."/>
            <person name="Carrero J.C."/>
            <person name="Larralde C."/>
            <person name="Morales-Montor J."/>
            <person name="Limon-Lason J."/>
            <person name="Soberon X."/>
            <person name="Laclette J.P."/>
        </authorList>
    </citation>
    <scope>NUCLEOTIDE SEQUENCE [LARGE SCALE GENOMIC DNA]</scope>
</reference>
<dbReference type="Proteomes" id="UP000017246">
    <property type="component" value="Unassembled WGS sequence"/>
</dbReference>
<keyword evidence="1" id="KW-0418">Kinase</keyword>
<dbReference type="AlphaFoldDB" id="A0A0S4MLV2"/>
<dbReference type="GO" id="GO:0016301">
    <property type="term" value="F:kinase activity"/>
    <property type="evidence" value="ECO:0007669"/>
    <property type="project" value="UniProtKB-KW"/>
</dbReference>